<evidence type="ECO:0000256" key="1">
    <source>
        <dbReference type="ARBA" id="ARBA00022737"/>
    </source>
</evidence>
<dbReference type="SUPFAM" id="SSF48371">
    <property type="entry name" value="ARM repeat"/>
    <property type="match status" value="1"/>
</dbReference>
<evidence type="ECO:0000313" key="3">
    <source>
        <dbReference type="EMBL" id="JAS76349.1"/>
    </source>
</evidence>
<reference evidence="3" key="1">
    <citation type="submission" date="2015-11" db="EMBL/GenBank/DDBJ databases">
        <title>De novo transcriptome assembly of four potential Pierce s Disease insect vectors from Arizona vineyards.</title>
        <authorList>
            <person name="Tassone E.E."/>
        </authorList>
    </citation>
    <scope>NUCLEOTIDE SEQUENCE</scope>
</reference>
<protein>
    <recommendedName>
        <fullName evidence="2">Importin subunit beta-1/Transportin-1-like TPR repeats domain-containing protein</fullName>
    </recommendedName>
</protein>
<dbReference type="Pfam" id="PF25574">
    <property type="entry name" value="TPR_IMB1"/>
    <property type="match status" value="1"/>
</dbReference>
<dbReference type="InterPro" id="IPR016024">
    <property type="entry name" value="ARM-type_fold"/>
</dbReference>
<organism evidence="3">
    <name type="scientific">Homalodisca liturata</name>
    <dbReference type="NCBI Taxonomy" id="320908"/>
    <lineage>
        <taxon>Eukaryota</taxon>
        <taxon>Metazoa</taxon>
        <taxon>Ecdysozoa</taxon>
        <taxon>Arthropoda</taxon>
        <taxon>Hexapoda</taxon>
        <taxon>Insecta</taxon>
        <taxon>Pterygota</taxon>
        <taxon>Neoptera</taxon>
        <taxon>Paraneoptera</taxon>
        <taxon>Hemiptera</taxon>
        <taxon>Auchenorrhyncha</taxon>
        <taxon>Membracoidea</taxon>
        <taxon>Cicadellidae</taxon>
        <taxon>Cicadellinae</taxon>
        <taxon>Proconiini</taxon>
        <taxon>Homalodisca</taxon>
    </lineage>
</organism>
<name>A0A1B6HNU3_9HEMI</name>
<dbReference type="EMBL" id="GECU01031357">
    <property type="protein sequence ID" value="JAS76349.1"/>
    <property type="molecule type" value="Transcribed_RNA"/>
</dbReference>
<keyword evidence="1" id="KW-0677">Repeat</keyword>
<accession>A0A1B6HNU3</accession>
<sequence>PPNKAHGEVYIVVSGLLKQWAPHIKALMPCILRDLSSQDSFVSGAALNLLATTATHMEGDFGEFTVEAVPALINAISSPNTPLEAKPRIIEVFGEIALAIGRKFEPYVEMALVLFKQIGSLARAGDEEYVDELRRSVI</sequence>
<dbReference type="InterPro" id="IPR058584">
    <property type="entry name" value="IMB1_TNPO1-like_TPR"/>
</dbReference>
<dbReference type="InterPro" id="IPR011989">
    <property type="entry name" value="ARM-like"/>
</dbReference>
<feature type="non-terminal residue" evidence="3">
    <location>
        <position position="138"/>
    </location>
</feature>
<proteinExistence type="predicted"/>
<dbReference type="Gene3D" id="1.25.10.10">
    <property type="entry name" value="Leucine-rich Repeat Variant"/>
    <property type="match status" value="1"/>
</dbReference>
<feature type="domain" description="Importin subunit beta-1/Transportin-1-like TPR repeats" evidence="2">
    <location>
        <begin position="12"/>
        <end position="137"/>
    </location>
</feature>
<dbReference type="AlphaFoldDB" id="A0A1B6HNU3"/>
<evidence type="ECO:0000259" key="2">
    <source>
        <dbReference type="Pfam" id="PF25574"/>
    </source>
</evidence>
<feature type="non-terminal residue" evidence="3">
    <location>
        <position position="1"/>
    </location>
</feature>
<gene>
    <name evidence="3" type="ORF">g.58471</name>
</gene>